<feature type="compositionally biased region" description="Basic and acidic residues" evidence="1">
    <location>
        <begin position="396"/>
        <end position="408"/>
    </location>
</feature>
<feature type="region of interest" description="Disordered" evidence="1">
    <location>
        <begin position="431"/>
        <end position="478"/>
    </location>
</feature>
<dbReference type="EnsemblMetazoa" id="CLYHEMT012187.1">
    <property type="protein sequence ID" value="CLYHEMP012187.1"/>
    <property type="gene ID" value="CLYHEMG012187"/>
</dbReference>
<evidence type="ECO:0008006" key="6">
    <source>
        <dbReference type="Google" id="ProtNLM"/>
    </source>
</evidence>
<dbReference type="AlphaFoldDB" id="A0A7M5WSZ5"/>
<feature type="compositionally biased region" description="Low complexity" evidence="1">
    <location>
        <begin position="212"/>
        <end position="229"/>
    </location>
</feature>
<name>A0A7M5WSZ5_9CNID</name>
<dbReference type="Proteomes" id="UP000594262">
    <property type="component" value="Unplaced"/>
</dbReference>
<keyword evidence="2" id="KW-1133">Transmembrane helix</keyword>
<feature type="chain" id="PRO_5029880542" description="Cnidarian restricted protein" evidence="3">
    <location>
        <begin position="20"/>
        <end position="478"/>
    </location>
</feature>
<organism evidence="4 5">
    <name type="scientific">Clytia hemisphaerica</name>
    <dbReference type="NCBI Taxonomy" id="252671"/>
    <lineage>
        <taxon>Eukaryota</taxon>
        <taxon>Metazoa</taxon>
        <taxon>Cnidaria</taxon>
        <taxon>Hydrozoa</taxon>
        <taxon>Hydroidolina</taxon>
        <taxon>Leptothecata</taxon>
        <taxon>Obeliida</taxon>
        <taxon>Clytiidae</taxon>
        <taxon>Clytia</taxon>
    </lineage>
</organism>
<feature type="signal peptide" evidence="3">
    <location>
        <begin position="1"/>
        <end position="19"/>
    </location>
</feature>
<sequence>MPCLANFLVILVLAYPILLLKIERLQTGDIFDIAEVNICHLYKASCAVNKCGFWFPFCCTRCQCAEEETFYVDLCHTNLGSLDLKCGLAIEDSQYYGLETLNLRSGQSIGYVVHDKNTDSRKFKGCVISPMSSYWDTRQWSSLFTGGRVLENFRFLKTGDGLKMIFQGTSLLYTGMLIKLQLECHTSTYSNDIQSCLLLKIAGEREYNPIAPTTTTTTSTTTSTTTPPTTLTINSTVVTTKQTTPITAHATNLTTLSTNSLPTVFSTTTTTTMITRQSLATHTTTRQPSSSLVPNTEYAKERREMMTALILLVILISLILCIVFWCCCCRRKRSKTFVDSEGATLIQSTASYSSTEDTTHPAAINTDFSHIRAPNYCDEDELFGNGAPSRKNVGHTNRETERDQKEPEMFATSNAEKLKVLEESFEKENLAVNSSTRVDRPASRAYESEDNSSYPHPVGFSTTQRNLNSDDVGNENFR</sequence>
<feature type="region of interest" description="Disordered" evidence="1">
    <location>
        <begin position="210"/>
        <end position="229"/>
    </location>
</feature>
<feature type="region of interest" description="Disordered" evidence="1">
    <location>
        <begin position="383"/>
        <end position="410"/>
    </location>
</feature>
<keyword evidence="2" id="KW-0812">Transmembrane</keyword>
<keyword evidence="5" id="KW-1185">Reference proteome</keyword>
<keyword evidence="2" id="KW-0472">Membrane</keyword>
<reference evidence="4" key="1">
    <citation type="submission" date="2021-01" db="UniProtKB">
        <authorList>
            <consortium name="EnsemblMetazoa"/>
        </authorList>
    </citation>
    <scope>IDENTIFICATION</scope>
</reference>
<evidence type="ECO:0000256" key="3">
    <source>
        <dbReference type="SAM" id="SignalP"/>
    </source>
</evidence>
<feature type="transmembrane region" description="Helical" evidence="2">
    <location>
        <begin position="305"/>
        <end position="327"/>
    </location>
</feature>
<evidence type="ECO:0000313" key="5">
    <source>
        <dbReference type="Proteomes" id="UP000594262"/>
    </source>
</evidence>
<evidence type="ECO:0000256" key="2">
    <source>
        <dbReference type="SAM" id="Phobius"/>
    </source>
</evidence>
<feature type="compositionally biased region" description="Polar residues" evidence="1">
    <location>
        <begin position="460"/>
        <end position="471"/>
    </location>
</feature>
<evidence type="ECO:0000313" key="4">
    <source>
        <dbReference type="EnsemblMetazoa" id="CLYHEMP012187.1"/>
    </source>
</evidence>
<dbReference type="OrthoDB" id="10644228at2759"/>
<evidence type="ECO:0000256" key="1">
    <source>
        <dbReference type="SAM" id="MobiDB-lite"/>
    </source>
</evidence>
<keyword evidence="3" id="KW-0732">Signal</keyword>
<accession>A0A7M5WSZ5</accession>
<protein>
    <recommendedName>
        <fullName evidence="6">Cnidarian restricted protein</fullName>
    </recommendedName>
</protein>
<proteinExistence type="predicted"/>